<reference evidence="7" key="1">
    <citation type="journal article" date="2019" name="Int. J. Syst. Evol. Microbiol.">
        <title>The Global Catalogue of Microorganisms (GCM) 10K type strain sequencing project: providing services to taxonomists for standard genome sequencing and annotation.</title>
        <authorList>
            <consortium name="The Broad Institute Genomics Platform"/>
            <consortium name="The Broad Institute Genome Sequencing Center for Infectious Disease"/>
            <person name="Wu L."/>
            <person name="Ma J."/>
        </authorList>
    </citation>
    <scope>NUCLEOTIDE SEQUENCE [LARGE SCALE GENOMIC DNA]</scope>
    <source>
        <strain evidence="7">JCM 14323</strain>
    </source>
</reference>
<comment type="caution">
    <text evidence="6">The sequence shown here is derived from an EMBL/GenBank/DDBJ whole genome shotgun (WGS) entry which is preliminary data.</text>
</comment>
<dbReference type="Pfam" id="PF03861">
    <property type="entry name" value="ANTAR"/>
    <property type="match status" value="1"/>
</dbReference>
<dbReference type="PIRSF" id="PIRSF036625">
    <property type="entry name" value="GAF_ANTAR"/>
    <property type="match status" value="1"/>
</dbReference>
<evidence type="ECO:0000313" key="7">
    <source>
        <dbReference type="Proteomes" id="UP001501746"/>
    </source>
</evidence>
<proteinExistence type="predicted"/>
<evidence type="ECO:0000259" key="5">
    <source>
        <dbReference type="PROSITE" id="PS50921"/>
    </source>
</evidence>
<dbReference type="PROSITE" id="PS50921">
    <property type="entry name" value="ANTAR"/>
    <property type="match status" value="1"/>
</dbReference>
<name>A0ABP4Z2X1_9MICO</name>
<evidence type="ECO:0000313" key="6">
    <source>
        <dbReference type="EMBL" id="GAA1836895.1"/>
    </source>
</evidence>
<dbReference type="Gene3D" id="1.10.10.10">
    <property type="entry name" value="Winged helix-like DNA-binding domain superfamily/Winged helix DNA-binding domain"/>
    <property type="match status" value="1"/>
</dbReference>
<feature type="domain" description="ANTAR" evidence="5">
    <location>
        <begin position="171"/>
        <end position="232"/>
    </location>
</feature>
<dbReference type="InterPro" id="IPR011006">
    <property type="entry name" value="CheY-like_superfamily"/>
</dbReference>
<organism evidence="6 7">
    <name type="scientific">Agromyces salentinus</name>
    <dbReference type="NCBI Taxonomy" id="269421"/>
    <lineage>
        <taxon>Bacteria</taxon>
        <taxon>Bacillati</taxon>
        <taxon>Actinomycetota</taxon>
        <taxon>Actinomycetes</taxon>
        <taxon>Micrococcales</taxon>
        <taxon>Microbacteriaceae</taxon>
        <taxon>Agromyces</taxon>
    </lineage>
</organism>
<dbReference type="InterPro" id="IPR012074">
    <property type="entry name" value="GAF_ANTAR"/>
</dbReference>
<dbReference type="SMART" id="SM01012">
    <property type="entry name" value="ANTAR"/>
    <property type="match status" value="1"/>
</dbReference>
<evidence type="ECO:0000256" key="2">
    <source>
        <dbReference type="ARBA" id="ARBA00022777"/>
    </source>
</evidence>
<evidence type="ECO:0000256" key="3">
    <source>
        <dbReference type="ARBA" id="ARBA00023015"/>
    </source>
</evidence>
<dbReference type="InterPro" id="IPR036388">
    <property type="entry name" value="WH-like_DNA-bd_sf"/>
</dbReference>
<keyword evidence="3" id="KW-0805">Transcription regulation</keyword>
<evidence type="ECO:0000256" key="4">
    <source>
        <dbReference type="ARBA" id="ARBA00023163"/>
    </source>
</evidence>
<accession>A0ABP4Z2X1</accession>
<keyword evidence="2" id="KW-0418">Kinase</keyword>
<dbReference type="RefSeq" id="WP_157428238.1">
    <property type="nucleotide sequence ID" value="NZ_BAAANK010000006.1"/>
</dbReference>
<dbReference type="InterPro" id="IPR005561">
    <property type="entry name" value="ANTAR"/>
</dbReference>
<sequence length="239" mass="26091">MSDAVTREKRLLQTFASLADTLVDGYDVVDLLQLLVDSCKDLLDTTEAAILLADANGDLDVVASTSEASRIVELIQLGAEAGPCVESFHTGTVISVPDIRLSPDRWAHFRDVALSEGFASAHAIPLRLRENRIGTLNLLRDAVGELELQDEVTAQAFADVATIGILHERTLRESSMLTEQLERALGSRVVIEQAKGVVAHMRGIRVDEAFGLIREYARAHRIGISRVAEQIVDRSLTIP</sequence>
<dbReference type="SMART" id="SM00065">
    <property type="entry name" value="GAF"/>
    <property type="match status" value="1"/>
</dbReference>
<keyword evidence="7" id="KW-1185">Reference proteome</keyword>
<gene>
    <name evidence="6" type="ORF">GCM10009750_22350</name>
</gene>
<dbReference type="EMBL" id="BAAANK010000006">
    <property type="protein sequence ID" value="GAA1836895.1"/>
    <property type="molecule type" value="Genomic_DNA"/>
</dbReference>
<dbReference type="InterPro" id="IPR029016">
    <property type="entry name" value="GAF-like_dom_sf"/>
</dbReference>
<dbReference type="InterPro" id="IPR003018">
    <property type="entry name" value="GAF"/>
</dbReference>
<dbReference type="SUPFAM" id="SSF55781">
    <property type="entry name" value="GAF domain-like"/>
    <property type="match status" value="1"/>
</dbReference>
<keyword evidence="4" id="KW-0804">Transcription</keyword>
<dbReference type="Gene3D" id="3.30.450.40">
    <property type="match status" value="1"/>
</dbReference>
<dbReference type="Proteomes" id="UP001501746">
    <property type="component" value="Unassembled WGS sequence"/>
</dbReference>
<keyword evidence="1" id="KW-0808">Transferase</keyword>
<evidence type="ECO:0000256" key="1">
    <source>
        <dbReference type="ARBA" id="ARBA00022679"/>
    </source>
</evidence>
<dbReference type="SUPFAM" id="SSF52172">
    <property type="entry name" value="CheY-like"/>
    <property type="match status" value="1"/>
</dbReference>
<dbReference type="Pfam" id="PF01590">
    <property type="entry name" value="GAF"/>
    <property type="match status" value="1"/>
</dbReference>
<protein>
    <submittedName>
        <fullName evidence="6">GAF and ANTAR domain-containing protein</fullName>
    </submittedName>
</protein>